<organism evidence="1 2">
    <name type="scientific">Clostridium rhizosphaerae</name>
    <dbReference type="NCBI Taxonomy" id="2803861"/>
    <lineage>
        <taxon>Bacteria</taxon>
        <taxon>Bacillati</taxon>
        <taxon>Bacillota</taxon>
        <taxon>Clostridia</taxon>
        <taxon>Eubacteriales</taxon>
        <taxon>Clostridiaceae</taxon>
        <taxon>Clostridium</taxon>
    </lineage>
</organism>
<evidence type="ECO:0000313" key="2">
    <source>
        <dbReference type="Proteomes" id="UP000632377"/>
    </source>
</evidence>
<dbReference type="RefSeq" id="WP_202750781.1">
    <property type="nucleotide sequence ID" value="NZ_JAESWC010000018.1"/>
</dbReference>
<accession>A0ABS1THE8</accession>
<gene>
    <name evidence="1" type="ORF">JK636_20245</name>
</gene>
<name>A0ABS1THE8_9CLOT</name>
<dbReference type="EMBL" id="JAESWC010000018">
    <property type="protein sequence ID" value="MBL4938046.1"/>
    <property type="molecule type" value="Genomic_DNA"/>
</dbReference>
<comment type="caution">
    <text evidence="1">The sequence shown here is derived from an EMBL/GenBank/DDBJ whole genome shotgun (WGS) entry which is preliminary data.</text>
</comment>
<proteinExistence type="predicted"/>
<evidence type="ECO:0000313" key="1">
    <source>
        <dbReference type="EMBL" id="MBL4938046.1"/>
    </source>
</evidence>
<sequence length="48" mass="5310">MVFISFENAYIEYGAGDSLIRAPNDANIGELIYDQFEHGRSIKGCGVK</sequence>
<keyword evidence="2" id="KW-1185">Reference proteome</keyword>
<dbReference type="Proteomes" id="UP000632377">
    <property type="component" value="Unassembled WGS sequence"/>
</dbReference>
<reference evidence="1 2" key="1">
    <citation type="submission" date="2021-01" db="EMBL/GenBank/DDBJ databases">
        <title>Genome public.</title>
        <authorList>
            <person name="Liu C."/>
            <person name="Sun Q."/>
        </authorList>
    </citation>
    <scope>NUCLEOTIDE SEQUENCE [LARGE SCALE GENOMIC DNA]</scope>
    <source>
        <strain evidence="1 2">YIM B02515</strain>
    </source>
</reference>
<protein>
    <submittedName>
        <fullName evidence="1">Uncharacterized protein</fullName>
    </submittedName>
</protein>